<dbReference type="PROSITE" id="PS00113">
    <property type="entry name" value="ADENYLATE_KINASE"/>
    <property type="match status" value="1"/>
</dbReference>
<dbReference type="InterPro" id="IPR033690">
    <property type="entry name" value="Adenylat_kinase_CS"/>
</dbReference>
<dbReference type="AlphaFoldDB" id="A0A835JCW8"/>
<accession>A0A835JCW8</accession>
<dbReference type="OrthoDB" id="439792at2759"/>
<sequence length="530" mass="59945">MKYSSVSQEIIQVSASDLRRQLYEQFDRLGEQIEAFDCNFVKAWAEQGGKLRYFSCIWNQKERMKRISNTAGKRGDKPETARKSKRDPKRRVLDGDEDDEIRYREKLKSKVPTRHKEDDGESRTRGIFRSNRSLPLFLLNLTSFLLETLLLSLLIFAKEPLSIAAMAWLSRLAITAAPSLRRVSRFSGRLGYGSAAAVQFDYDYYDDCYSEAEEDYGQLNRLNPNLESVPGSASGRGVQWVLIGDPGAKKHVYAEKLSKLLEVPHISMGTLLRQELNLNSSVYKQIAVAVNEGKLVPEDVIFGLLSKRLEEGYNRGENGFILDGIPRTRIQAEWKLFFASFGGVLCVIMTFCLLMIEEMVDFSLQEILDQIADIDLVVNFKCGEGNFVKRNLISAENSSYTVADAGSVSNEKFRIYAQEVQRDLFHTFKCSFSDYEFFYVQNNAYLCSYFWILVASEGAVLFCLIALELHFANDSSFLGPGKALEGYYRKQQKLLDFQVAGGSGETWQGLLAALHLKHLSAARSSPKLAA</sequence>
<comment type="caution">
    <text evidence="10">The sequence shown here is derived from an EMBL/GenBank/DDBJ whole genome shotgun (WGS) entry which is preliminary data.</text>
</comment>
<keyword evidence="11" id="KW-1185">Reference proteome</keyword>
<protein>
    <recommendedName>
        <fullName evidence="2">adenylate kinase</fullName>
        <ecNumber evidence="2">2.7.4.3</ecNumber>
    </recommendedName>
    <alternativeName>
        <fullName evidence="6">ATP:AMP phosphotransferase</fullName>
    </alternativeName>
</protein>
<feature type="compositionally biased region" description="Basic and acidic residues" evidence="8">
    <location>
        <begin position="73"/>
        <end position="82"/>
    </location>
</feature>
<name>A0A835JCW8_9ROSI</name>
<dbReference type="Proteomes" id="UP000657918">
    <property type="component" value="Chromosome 16"/>
</dbReference>
<evidence type="ECO:0000256" key="6">
    <source>
        <dbReference type="ARBA" id="ARBA00031517"/>
    </source>
</evidence>
<evidence type="ECO:0000256" key="8">
    <source>
        <dbReference type="SAM" id="MobiDB-lite"/>
    </source>
</evidence>
<evidence type="ECO:0000256" key="9">
    <source>
        <dbReference type="SAM" id="Phobius"/>
    </source>
</evidence>
<proteinExistence type="inferred from homology"/>
<dbReference type="InterPro" id="IPR000850">
    <property type="entry name" value="Adenylat/UMP-CMP_kin"/>
</dbReference>
<dbReference type="InterPro" id="IPR027417">
    <property type="entry name" value="P-loop_NTPase"/>
</dbReference>
<organism evidence="10 11">
    <name type="scientific">Salix dunnii</name>
    <dbReference type="NCBI Taxonomy" id="1413687"/>
    <lineage>
        <taxon>Eukaryota</taxon>
        <taxon>Viridiplantae</taxon>
        <taxon>Streptophyta</taxon>
        <taxon>Embryophyta</taxon>
        <taxon>Tracheophyta</taxon>
        <taxon>Spermatophyta</taxon>
        <taxon>Magnoliopsida</taxon>
        <taxon>eudicotyledons</taxon>
        <taxon>Gunneridae</taxon>
        <taxon>Pentapetalae</taxon>
        <taxon>rosids</taxon>
        <taxon>fabids</taxon>
        <taxon>Malpighiales</taxon>
        <taxon>Salicaceae</taxon>
        <taxon>Saliceae</taxon>
        <taxon>Salix</taxon>
    </lineage>
</organism>
<dbReference type="PRINTS" id="PR00094">
    <property type="entry name" value="ADENYLTKNASE"/>
</dbReference>
<evidence type="ECO:0000313" key="10">
    <source>
        <dbReference type="EMBL" id="KAF9666264.1"/>
    </source>
</evidence>
<keyword evidence="4" id="KW-0547">Nucleotide-binding</keyword>
<evidence type="ECO:0000313" key="11">
    <source>
        <dbReference type="Proteomes" id="UP000657918"/>
    </source>
</evidence>
<evidence type="ECO:0000256" key="3">
    <source>
        <dbReference type="ARBA" id="ARBA00022679"/>
    </source>
</evidence>
<feature type="transmembrane region" description="Helical" evidence="9">
    <location>
        <begin position="336"/>
        <end position="356"/>
    </location>
</feature>
<feature type="transmembrane region" description="Helical" evidence="9">
    <location>
        <begin position="448"/>
        <end position="467"/>
    </location>
</feature>
<dbReference type="EMBL" id="JADGMS010000016">
    <property type="protein sequence ID" value="KAF9666264.1"/>
    <property type="molecule type" value="Genomic_DNA"/>
</dbReference>
<dbReference type="Gene3D" id="3.40.50.300">
    <property type="entry name" value="P-loop containing nucleotide triphosphate hydrolases"/>
    <property type="match status" value="1"/>
</dbReference>
<keyword evidence="3 7" id="KW-0808">Transferase</keyword>
<evidence type="ECO:0000256" key="4">
    <source>
        <dbReference type="ARBA" id="ARBA00022741"/>
    </source>
</evidence>
<keyword evidence="5 7" id="KW-0418">Kinase</keyword>
<evidence type="ECO:0000256" key="1">
    <source>
        <dbReference type="ARBA" id="ARBA00007220"/>
    </source>
</evidence>
<evidence type="ECO:0000256" key="5">
    <source>
        <dbReference type="ARBA" id="ARBA00022777"/>
    </source>
</evidence>
<dbReference type="PANTHER" id="PTHR23359">
    <property type="entry name" value="NUCLEOTIDE KINASE"/>
    <property type="match status" value="1"/>
</dbReference>
<keyword evidence="9" id="KW-1133">Transmembrane helix</keyword>
<reference evidence="10 11" key="1">
    <citation type="submission" date="2020-10" db="EMBL/GenBank/DDBJ databases">
        <title>Plant Genome Project.</title>
        <authorList>
            <person name="Zhang R.-G."/>
        </authorList>
    </citation>
    <scope>NUCLEOTIDE SEQUENCE [LARGE SCALE GENOMIC DNA]</scope>
    <source>
        <strain evidence="10">FAFU-HL-1</strain>
        <tissue evidence="10">Leaf</tissue>
    </source>
</reference>
<feature type="region of interest" description="Disordered" evidence="8">
    <location>
        <begin position="67"/>
        <end position="95"/>
    </location>
</feature>
<dbReference type="SUPFAM" id="SSF52540">
    <property type="entry name" value="P-loop containing nucleoside triphosphate hydrolases"/>
    <property type="match status" value="1"/>
</dbReference>
<evidence type="ECO:0000256" key="7">
    <source>
        <dbReference type="RuleBase" id="RU003330"/>
    </source>
</evidence>
<dbReference type="EC" id="2.7.4.3" evidence="2"/>
<feature type="transmembrane region" description="Helical" evidence="9">
    <location>
        <begin position="134"/>
        <end position="157"/>
    </location>
</feature>
<evidence type="ECO:0000256" key="2">
    <source>
        <dbReference type="ARBA" id="ARBA00012955"/>
    </source>
</evidence>
<gene>
    <name evidence="10" type="ORF">SADUNF_Sadunf16G0211500</name>
</gene>
<dbReference type="CDD" id="cd01428">
    <property type="entry name" value="ADK"/>
    <property type="match status" value="1"/>
</dbReference>
<keyword evidence="9" id="KW-0812">Transmembrane</keyword>
<comment type="similarity">
    <text evidence="1 7">Belongs to the adenylate kinase family.</text>
</comment>
<dbReference type="Pfam" id="PF00406">
    <property type="entry name" value="ADK"/>
    <property type="match status" value="1"/>
</dbReference>
<dbReference type="GO" id="GO:0004017">
    <property type="term" value="F:AMP kinase activity"/>
    <property type="evidence" value="ECO:0007669"/>
    <property type="project" value="UniProtKB-EC"/>
</dbReference>
<keyword evidence="9" id="KW-0472">Membrane</keyword>
<dbReference type="GO" id="GO:0005524">
    <property type="term" value="F:ATP binding"/>
    <property type="evidence" value="ECO:0007669"/>
    <property type="project" value="InterPro"/>
</dbReference>